<dbReference type="EMBL" id="CP023777">
    <property type="protein sequence ID" value="ATL47294.1"/>
    <property type="molecule type" value="Genomic_DNA"/>
</dbReference>
<gene>
    <name evidence="1" type="ORF">COR50_08980</name>
</gene>
<evidence type="ECO:0000313" key="2">
    <source>
        <dbReference type="Proteomes" id="UP000220133"/>
    </source>
</evidence>
<keyword evidence="2" id="KW-1185">Reference proteome</keyword>
<dbReference type="PROSITE" id="PS51257">
    <property type="entry name" value="PROKAR_LIPOPROTEIN"/>
    <property type="match status" value="1"/>
</dbReference>
<evidence type="ECO:0000313" key="1">
    <source>
        <dbReference type="EMBL" id="ATL47294.1"/>
    </source>
</evidence>
<reference evidence="1 2" key="1">
    <citation type="submission" date="2017-10" db="EMBL/GenBank/DDBJ databases">
        <title>Paenichitinophaga pekingensis gen. nov., sp. nov., isolated from activated sludge.</title>
        <authorList>
            <person name="Jin D."/>
            <person name="Kong X."/>
            <person name="Deng Y."/>
            <person name="Bai Z."/>
        </authorList>
    </citation>
    <scope>NUCLEOTIDE SEQUENCE [LARGE SCALE GENOMIC DNA]</scope>
    <source>
        <strain evidence="1 2">13</strain>
    </source>
</reference>
<name>A0A291QTW7_9BACT</name>
<accession>A0A291QTW7</accession>
<protein>
    <submittedName>
        <fullName evidence="1">Uncharacterized protein</fullName>
    </submittedName>
</protein>
<dbReference type="KEGG" id="cbae:COR50_08980"/>
<organism evidence="1 2">
    <name type="scientific">Chitinophaga caeni</name>
    <dbReference type="NCBI Taxonomy" id="2029983"/>
    <lineage>
        <taxon>Bacteria</taxon>
        <taxon>Pseudomonadati</taxon>
        <taxon>Bacteroidota</taxon>
        <taxon>Chitinophagia</taxon>
        <taxon>Chitinophagales</taxon>
        <taxon>Chitinophagaceae</taxon>
        <taxon>Chitinophaga</taxon>
    </lineage>
</organism>
<dbReference type="RefSeq" id="WP_098193676.1">
    <property type="nucleotide sequence ID" value="NZ_CP023777.1"/>
</dbReference>
<dbReference type="AlphaFoldDB" id="A0A291QTW7"/>
<sequence>MLSLKRIIPIFLIITLLVACGKKEEGLQPPRFVYVESTLQLDTMIFQDPNPFVPVNGEKPFLLYSAPGLNSGTPFVPRGYLYKLVDSSITMRMLGGGEDDPQTYYFATDSAATTIIIQNYYDRPELNTQFLEFNKISLK</sequence>
<proteinExistence type="predicted"/>
<dbReference type="OrthoDB" id="9762169at2"/>
<dbReference type="Proteomes" id="UP000220133">
    <property type="component" value="Chromosome"/>
</dbReference>